<reference evidence="3 4" key="1">
    <citation type="submission" date="2020-08" db="EMBL/GenBank/DDBJ databases">
        <title>Genome sequencing of Purple Non-Sulfur Bacteria from various extreme environments.</title>
        <authorList>
            <person name="Mayer M."/>
        </authorList>
    </citation>
    <scope>NUCLEOTIDE SEQUENCE [LARGE SCALE GENOMIC DNA]</scope>
    <source>
        <strain evidence="3 4">JA131</strain>
    </source>
</reference>
<gene>
    <name evidence="3" type="ORF">GGD89_000825</name>
</gene>
<feature type="domain" description="Ryanodine receptor Ryr" evidence="2">
    <location>
        <begin position="263"/>
        <end position="318"/>
    </location>
</feature>
<dbReference type="RefSeq" id="WP_184042831.1">
    <property type="nucleotide sequence ID" value="NZ_JACIGK010000004.1"/>
</dbReference>
<dbReference type="Pfam" id="PF02026">
    <property type="entry name" value="RyR"/>
    <property type="match status" value="1"/>
</dbReference>
<feature type="compositionally biased region" description="Pro residues" evidence="1">
    <location>
        <begin position="461"/>
        <end position="473"/>
    </location>
</feature>
<sequence length="479" mass="50704">MDSGGDWTADQVAQAQAWARAACYRAVPGLTAVARGTLTLAVLGEDPQALMVLAQVGRLIGRPYGAALSVCLPGRGPDAARRLLEAIPGLTTLFQPLPRPRPETGRPLLVFNAAGDAPSSATLVEAPARCLAGQRAAIVHPPPGRGAPPDEVARALLAAGLIGVPVDAAPRGRRSDDLVLLDRLAATIHGFYLENAWTRGEGRGSSPALEPWERLPETYRHANRAQADHLFLKLDAAGLIAVPTPRFRDDDAVAAPAWSHPARVEHLAELEHDRWASDRLLDGWVHGPRRDNARKVHPDLLPYEALSEDVKEKDRVAVLTVPLMLRLAGLAYRPIRAVALRGAWPWGDAPPGRMHQRRLRRSAGAAAAERAPLVLEYAAPAGDPGACAAALSLARDGVPVALDASGHAAPADPAHQTLLAALIPLCRRVMLTEAATDTDLTARWRRRAGLIVERAAGPSPAATPAPPPAPTPTPAMDGT</sequence>
<accession>A0A7W6RAZ0</accession>
<proteinExistence type="predicted"/>
<dbReference type="AlphaFoldDB" id="A0A7W6RAZ0"/>
<dbReference type="InterPro" id="IPR003032">
    <property type="entry name" value="Ryanodine_rcpt"/>
</dbReference>
<dbReference type="Proteomes" id="UP000554286">
    <property type="component" value="Unassembled WGS sequence"/>
</dbReference>
<comment type="caution">
    <text evidence="3">The sequence shown here is derived from an EMBL/GenBank/DDBJ whole genome shotgun (WGS) entry which is preliminary data.</text>
</comment>
<name>A0A7W6RAZ0_9PROT</name>
<organism evidence="3 4">
    <name type="scientific">Roseospira visakhapatnamensis</name>
    <dbReference type="NCBI Taxonomy" id="390880"/>
    <lineage>
        <taxon>Bacteria</taxon>
        <taxon>Pseudomonadati</taxon>
        <taxon>Pseudomonadota</taxon>
        <taxon>Alphaproteobacteria</taxon>
        <taxon>Rhodospirillales</taxon>
        <taxon>Rhodospirillaceae</taxon>
        <taxon>Roseospira</taxon>
    </lineage>
</organism>
<keyword evidence="4" id="KW-1185">Reference proteome</keyword>
<evidence type="ECO:0000256" key="1">
    <source>
        <dbReference type="SAM" id="MobiDB-lite"/>
    </source>
</evidence>
<dbReference type="Gene3D" id="6.20.350.10">
    <property type="match status" value="1"/>
</dbReference>
<evidence type="ECO:0000313" key="3">
    <source>
        <dbReference type="EMBL" id="MBB4265210.1"/>
    </source>
</evidence>
<evidence type="ECO:0000313" key="4">
    <source>
        <dbReference type="Proteomes" id="UP000554286"/>
    </source>
</evidence>
<dbReference type="EMBL" id="JACIGK010000004">
    <property type="protein sequence ID" value="MBB4265210.1"/>
    <property type="molecule type" value="Genomic_DNA"/>
</dbReference>
<evidence type="ECO:0000259" key="2">
    <source>
        <dbReference type="Pfam" id="PF02026"/>
    </source>
</evidence>
<feature type="region of interest" description="Disordered" evidence="1">
    <location>
        <begin position="453"/>
        <end position="479"/>
    </location>
</feature>
<protein>
    <recommendedName>
        <fullName evidence="2">Ryanodine receptor Ryr domain-containing protein</fullName>
    </recommendedName>
</protein>